<proteinExistence type="predicted"/>
<name>A0A2P0VP40_9VIRU</name>
<sequence length="110" mass="12746">MQMKSDSLLILVVLFLTVFAGGFVASMKEAFNPGPYVLALRESCENGDVHSCRILCKDMNQVDVCRKLCASGQQDMCRHAEKYNIPRNYNQEARWRKEQMEERMRIAHNM</sequence>
<accession>A0A2P0VP40</accession>
<keyword evidence="2" id="KW-1185">Reference proteome</keyword>
<dbReference type="EMBL" id="KY322437">
    <property type="protein sequence ID" value="AUF82539.1"/>
    <property type="molecule type" value="Genomic_DNA"/>
</dbReference>
<reference evidence="1" key="1">
    <citation type="journal article" date="2018" name="Virology">
        <title>A giant virus infecting green algae encodes key fermentation genes.</title>
        <authorList>
            <person name="Schvarcz C.R."/>
            <person name="Steward G.F."/>
        </authorList>
    </citation>
    <scope>NUCLEOTIDE SEQUENCE [LARGE SCALE GENOMIC DNA]</scope>
</reference>
<organism evidence="1">
    <name type="scientific">Tetraselmis virus 1</name>
    <dbReference type="NCBI Taxonomy" id="2060617"/>
    <lineage>
        <taxon>Viruses</taxon>
        <taxon>Varidnaviria</taxon>
        <taxon>Bamfordvirae</taxon>
        <taxon>Nucleocytoviricota</taxon>
        <taxon>Megaviricetes</taxon>
        <taxon>Imitervirales</taxon>
        <taxon>Allomimiviridae</taxon>
        <taxon>Oceanusvirus</taxon>
        <taxon>Oceanusvirus kaneohense</taxon>
    </lineage>
</organism>
<gene>
    <name evidence="1" type="ORF">TetV_457</name>
</gene>
<evidence type="ECO:0000313" key="2">
    <source>
        <dbReference type="Proteomes" id="UP000244773"/>
    </source>
</evidence>
<protein>
    <submittedName>
        <fullName evidence="1">Uncharacterized protein</fullName>
    </submittedName>
</protein>
<evidence type="ECO:0000313" key="1">
    <source>
        <dbReference type="EMBL" id="AUF82539.1"/>
    </source>
</evidence>
<dbReference type="Proteomes" id="UP000244773">
    <property type="component" value="Segment"/>
</dbReference>